<sequence>MNDIRNVKLELLRPGPAHNQLLSPLTPYLALCGADGPATVHMPFEQRQLLSRLERLRYEIYGTTVPTAQREAEVREMGEAIGRVLGQVPSLLSELSDPRGDGRKLVHLRLSLSAFELGMVPFETAIAPDGFPGSGSPLFLQSRTPIVMTREVRRGRPLPVEWNRPPRILFAFASPGDIPEVPAQDHLEALRRAIEPWVKIKDTNKERIAEVKKILTVLPDASLEEIREACCATPYTHVHILAHGAPLFEAGDRRYGILLCSDADPAQGDVVDGERLAIVLTARDASGNTKSRPSMVTLATCDSGNINSVLTPGGSIAHELHAAGIPWVVASQFPLWMRASSIAAEVIYSGLLSGADPRWVLYDLRQRLRTDSPGTHDWASIVCYAAVPWNFEQQVEAFRDERVRKRLNVKFDRIDELVGANTDGRKSSAMRKPDQRDEELKALCASIRAELEAWCAEPITEKSPKKKAERLGMAAASEKRIGIAYFLIAETDTGADEAAREKRTEGLKAYESARDLYREVLEIEPSNPWSIAQYLSMLATPILADSPEAWHSLAKDYGLWWDAARQISEWQLCKTTGEQRAYVLATLAELSLLGVAYGGQRFRPTQAEKDIRKYCEEMLHLLGADAFPVLSTQRQFRRYLEYWARDHWNDLAKVALAALGDNSKSPSARN</sequence>
<organism evidence="2 3">
    <name type="scientific">Methylocaldum marinum</name>
    <dbReference type="NCBI Taxonomy" id="1432792"/>
    <lineage>
        <taxon>Bacteria</taxon>
        <taxon>Pseudomonadati</taxon>
        <taxon>Pseudomonadota</taxon>
        <taxon>Gammaproteobacteria</taxon>
        <taxon>Methylococcales</taxon>
        <taxon>Methylococcaceae</taxon>
        <taxon>Methylocaldum</taxon>
    </lineage>
</organism>
<feature type="domain" description="CHAT" evidence="1">
    <location>
        <begin position="76"/>
        <end position="384"/>
    </location>
</feature>
<evidence type="ECO:0000313" key="2">
    <source>
        <dbReference type="EMBL" id="BBA36086.1"/>
    </source>
</evidence>
<dbReference type="OrthoDB" id="5557991at2"/>
<keyword evidence="3" id="KW-1185">Reference proteome</keyword>
<evidence type="ECO:0000259" key="1">
    <source>
        <dbReference type="Pfam" id="PF12770"/>
    </source>
</evidence>
<reference evidence="2 3" key="1">
    <citation type="submission" date="2016-12" db="EMBL/GenBank/DDBJ databases">
        <title>Genome sequencing of Methylocaldum marinum.</title>
        <authorList>
            <person name="Takeuchi M."/>
            <person name="Kamagata Y."/>
            <person name="Hiraoka S."/>
            <person name="Oshima K."/>
            <person name="Hattori M."/>
            <person name="Iwasaki W."/>
        </authorList>
    </citation>
    <scope>NUCLEOTIDE SEQUENCE [LARGE SCALE GENOMIC DNA]</scope>
    <source>
        <strain evidence="2 3">S8</strain>
    </source>
</reference>
<dbReference type="Proteomes" id="UP000266313">
    <property type="component" value="Chromosome"/>
</dbReference>
<dbReference type="RefSeq" id="WP_119631324.1">
    <property type="nucleotide sequence ID" value="NZ_AP017928.1"/>
</dbReference>
<dbReference type="InterPro" id="IPR024983">
    <property type="entry name" value="CHAT_dom"/>
</dbReference>
<accession>A0A250KX41</accession>
<dbReference type="AlphaFoldDB" id="A0A250KX41"/>
<dbReference type="Pfam" id="PF12770">
    <property type="entry name" value="CHAT"/>
    <property type="match status" value="1"/>
</dbReference>
<dbReference type="KEGG" id="mmai:sS8_4156"/>
<name>A0A250KX41_9GAMM</name>
<dbReference type="EMBL" id="AP017928">
    <property type="protein sequence ID" value="BBA36086.1"/>
    <property type="molecule type" value="Genomic_DNA"/>
</dbReference>
<evidence type="ECO:0000313" key="3">
    <source>
        <dbReference type="Proteomes" id="UP000266313"/>
    </source>
</evidence>
<protein>
    <recommendedName>
        <fullName evidence="1">CHAT domain-containing protein</fullName>
    </recommendedName>
</protein>
<proteinExistence type="predicted"/>
<gene>
    <name evidence="2" type="ORF">sS8_4156</name>
</gene>